<name>A0AAN6J1T4_EXODE</name>
<gene>
    <name evidence="2" type="ORF">HRR80_001544</name>
</gene>
<dbReference type="Proteomes" id="UP001161757">
    <property type="component" value="Unassembled WGS sequence"/>
</dbReference>
<accession>A0AAN6J1T4</accession>
<sequence>MPLRPQRVFKPLSNGYISLPSQLFVMSGPTYDKGEITPPSSLRHPPSPPPTDEKVARDATFVRQQIAHHKSGSASQTILKVDRREWNTVKELLQRDDKIQYVGAFSVLVQKIIMSRHSFDYFPSSEHLFLRLPTKIHELFLRSLSGRISEHLRLLSRESGPAAEFAKDIRDVGSATIRARDPDYGSHDPDSSFQHLRSPLPTVIIEVAHSQNGRILRNLAEEYIFGNDLVIRVVVFRNDDGNPNTDKTLGLRLHLEDFADEGTCRHFKDLDRDIFVSCDEMYRYLVEAETVVRIAESTRQEPNMRLKKRRRTQTPEEQLNDGDEDAYAKAEEHVSKRRDMEDESFNGSSSE</sequence>
<reference evidence="2" key="1">
    <citation type="submission" date="2023-01" db="EMBL/GenBank/DDBJ databases">
        <title>Exophiala dermititidis isolated from Cystic Fibrosis Patient.</title>
        <authorList>
            <person name="Kurbessoian T."/>
            <person name="Crocker A."/>
            <person name="Murante D."/>
            <person name="Hogan D.A."/>
            <person name="Stajich J.E."/>
        </authorList>
    </citation>
    <scope>NUCLEOTIDE SEQUENCE</scope>
    <source>
        <strain evidence="2">Ex8</strain>
    </source>
</reference>
<evidence type="ECO:0000256" key="1">
    <source>
        <dbReference type="SAM" id="MobiDB-lite"/>
    </source>
</evidence>
<organism evidence="2 3">
    <name type="scientific">Exophiala dermatitidis</name>
    <name type="common">Black yeast-like fungus</name>
    <name type="synonym">Wangiella dermatitidis</name>
    <dbReference type="NCBI Taxonomy" id="5970"/>
    <lineage>
        <taxon>Eukaryota</taxon>
        <taxon>Fungi</taxon>
        <taxon>Dikarya</taxon>
        <taxon>Ascomycota</taxon>
        <taxon>Pezizomycotina</taxon>
        <taxon>Eurotiomycetes</taxon>
        <taxon>Chaetothyriomycetidae</taxon>
        <taxon>Chaetothyriales</taxon>
        <taxon>Herpotrichiellaceae</taxon>
        <taxon>Exophiala</taxon>
    </lineage>
</organism>
<comment type="caution">
    <text evidence="2">The sequence shown here is derived from an EMBL/GenBank/DDBJ whole genome shotgun (WGS) entry which is preliminary data.</text>
</comment>
<feature type="region of interest" description="Disordered" evidence="1">
    <location>
        <begin position="34"/>
        <end position="54"/>
    </location>
</feature>
<dbReference type="EMBL" id="JAJGCB010000002">
    <property type="protein sequence ID" value="KAJ8994846.1"/>
    <property type="molecule type" value="Genomic_DNA"/>
</dbReference>
<dbReference type="AlphaFoldDB" id="A0AAN6J1T4"/>
<evidence type="ECO:0000313" key="2">
    <source>
        <dbReference type="EMBL" id="KAJ8994846.1"/>
    </source>
</evidence>
<evidence type="ECO:0000313" key="3">
    <source>
        <dbReference type="Proteomes" id="UP001161757"/>
    </source>
</evidence>
<protein>
    <submittedName>
        <fullName evidence="2">Uncharacterized protein</fullName>
    </submittedName>
</protein>
<feature type="compositionally biased region" description="Basic and acidic residues" evidence="1">
    <location>
        <begin position="326"/>
        <end position="340"/>
    </location>
</feature>
<proteinExistence type="predicted"/>
<feature type="region of interest" description="Disordered" evidence="1">
    <location>
        <begin position="300"/>
        <end position="351"/>
    </location>
</feature>